<gene>
    <name evidence="1" type="ORF">FA95DRAFT_1454680</name>
</gene>
<feature type="non-terminal residue" evidence="1">
    <location>
        <position position="185"/>
    </location>
</feature>
<proteinExistence type="predicted"/>
<organism evidence="1 2">
    <name type="scientific">Auriscalpium vulgare</name>
    <dbReference type="NCBI Taxonomy" id="40419"/>
    <lineage>
        <taxon>Eukaryota</taxon>
        <taxon>Fungi</taxon>
        <taxon>Dikarya</taxon>
        <taxon>Basidiomycota</taxon>
        <taxon>Agaricomycotina</taxon>
        <taxon>Agaricomycetes</taxon>
        <taxon>Russulales</taxon>
        <taxon>Auriscalpiaceae</taxon>
        <taxon>Auriscalpium</taxon>
    </lineage>
</organism>
<protein>
    <submittedName>
        <fullName evidence="1">Uncharacterized protein</fullName>
    </submittedName>
</protein>
<reference evidence="1" key="2">
    <citation type="journal article" date="2022" name="New Phytol.">
        <title>Evolutionary transition to the ectomycorrhizal habit in the genomes of a hyperdiverse lineage of mushroom-forming fungi.</title>
        <authorList>
            <person name="Looney B."/>
            <person name="Miyauchi S."/>
            <person name="Morin E."/>
            <person name="Drula E."/>
            <person name="Courty P.E."/>
            <person name="Kohler A."/>
            <person name="Kuo A."/>
            <person name="LaButti K."/>
            <person name="Pangilinan J."/>
            <person name="Lipzen A."/>
            <person name="Riley R."/>
            <person name="Andreopoulos W."/>
            <person name="He G."/>
            <person name="Johnson J."/>
            <person name="Nolan M."/>
            <person name="Tritt A."/>
            <person name="Barry K.W."/>
            <person name="Grigoriev I.V."/>
            <person name="Nagy L.G."/>
            <person name="Hibbett D."/>
            <person name="Henrissat B."/>
            <person name="Matheny P.B."/>
            <person name="Labbe J."/>
            <person name="Martin F.M."/>
        </authorList>
    </citation>
    <scope>NUCLEOTIDE SEQUENCE</scope>
    <source>
        <strain evidence="1">FP105234-sp</strain>
    </source>
</reference>
<reference evidence="1" key="1">
    <citation type="submission" date="2021-02" db="EMBL/GenBank/DDBJ databases">
        <authorList>
            <consortium name="DOE Joint Genome Institute"/>
            <person name="Ahrendt S."/>
            <person name="Looney B.P."/>
            <person name="Miyauchi S."/>
            <person name="Morin E."/>
            <person name="Drula E."/>
            <person name="Courty P.E."/>
            <person name="Chicoki N."/>
            <person name="Fauchery L."/>
            <person name="Kohler A."/>
            <person name="Kuo A."/>
            <person name="Labutti K."/>
            <person name="Pangilinan J."/>
            <person name="Lipzen A."/>
            <person name="Riley R."/>
            <person name="Andreopoulos W."/>
            <person name="He G."/>
            <person name="Johnson J."/>
            <person name="Barry K.W."/>
            <person name="Grigoriev I.V."/>
            <person name="Nagy L."/>
            <person name="Hibbett D."/>
            <person name="Henrissat B."/>
            <person name="Matheny P.B."/>
            <person name="Labbe J."/>
            <person name="Martin F."/>
        </authorList>
    </citation>
    <scope>NUCLEOTIDE SEQUENCE</scope>
    <source>
        <strain evidence="1">FP105234-sp</strain>
    </source>
</reference>
<keyword evidence="2" id="KW-1185">Reference proteome</keyword>
<name>A0ACB8R2Z2_9AGAM</name>
<dbReference type="EMBL" id="MU276574">
    <property type="protein sequence ID" value="KAI0038168.1"/>
    <property type="molecule type" value="Genomic_DNA"/>
</dbReference>
<evidence type="ECO:0000313" key="2">
    <source>
        <dbReference type="Proteomes" id="UP000814033"/>
    </source>
</evidence>
<comment type="caution">
    <text evidence="1">The sequence shown here is derived from an EMBL/GenBank/DDBJ whole genome shotgun (WGS) entry which is preliminary data.</text>
</comment>
<accession>A0ACB8R2Z2</accession>
<evidence type="ECO:0000313" key="1">
    <source>
        <dbReference type="EMBL" id="KAI0038168.1"/>
    </source>
</evidence>
<dbReference type="Proteomes" id="UP000814033">
    <property type="component" value="Unassembled WGS sequence"/>
</dbReference>
<sequence>MFLVAIIPGPHEPSLGQINHVLVPVVSQLGDLWMPGVSYSHTASSNRPIRIQVALIPLVCDVPAARAMSGFRSATSEQFCPYCNLPLASINNLDVENWGHRKLHEHRSHAEAWKNAATDDERNKLWKQHGIRYTELLRLPYWDPTSYVVIDTMHNLFLGNFQDHCRNIWGMDAAHLDGDGSDVDP</sequence>